<dbReference type="STRING" id="6290.A0A0N4X195"/>
<dbReference type="WBParaSite" id="HPLM_0001808001-mRNA-1">
    <property type="protein sequence ID" value="HPLM_0001808001-mRNA-1"/>
    <property type="gene ID" value="HPLM_0001808001"/>
</dbReference>
<dbReference type="EMBL" id="UZAF01020319">
    <property type="protein sequence ID" value="VDO68768.1"/>
    <property type="molecule type" value="Genomic_DNA"/>
</dbReference>
<dbReference type="Gene3D" id="1.25.10.10">
    <property type="entry name" value="Leucine-rich Repeat Variant"/>
    <property type="match status" value="1"/>
</dbReference>
<feature type="compositionally biased region" description="Low complexity" evidence="1">
    <location>
        <begin position="13"/>
        <end position="23"/>
    </location>
</feature>
<evidence type="ECO:0000313" key="3">
    <source>
        <dbReference type="Proteomes" id="UP000268014"/>
    </source>
</evidence>
<dbReference type="Proteomes" id="UP000268014">
    <property type="component" value="Unassembled WGS sequence"/>
</dbReference>
<evidence type="ECO:0000313" key="2">
    <source>
        <dbReference type="EMBL" id="VDO68768.1"/>
    </source>
</evidence>
<feature type="compositionally biased region" description="Polar residues" evidence="1">
    <location>
        <begin position="70"/>
        <end position="79"/>
    </location>
</feature>
<evidence type="ECO:0000313" key="4">
    <source>
        <dbReference type="WBParaSite" id="HPLM_0001808001-mRNA-1"/>
    </source>
</evidence>
<sequence length="208" mass="23080">MQVLMQRYESALRRSSCPSTAPRPTRPTRRFDPQSYRHRNGEADQENQVRSTPGLSRGSSMPAQKRIPTTIRTNSSSSVGAVNEEDFRKAFTQVPKCDKLEAPISRLCEALLPATISLIQNSAKIMSSSGVNACYFIVKYVEHPKIIPIVLSYASSKSKEIRKSVQDLLSQIIAVWTPSKLEKSLSSIVDCVKVGLQLPGFYNFSVGN</sequence>
<reference evidence="4" key="1">
    <citation type="submission" date="2017-02" db="UniProtKB">
        <authorList>
            <consortium name="WormBaseParasite"/>
        </authorList>
    </citation>
    <scope>IDENTIFICATION</scope>
</reference>
<reference evidence="2 3" key="2">
    <citation type="submission" date="2018-11" db="EMBL/GenBank/DDBJ databases">
        <authorList>
            <consortium name="Pathogen Informatics"/>
        </authorList>
    </citation>
    <scope>NUCLEOTIDE SEQUENCE [LARGE SCALE GENOMIC DNA]</scope>
    <source>
        <strain evidence="2 3">MHpl1</strain>
    </source>
</reference>
<proteinExistence type="predicted"/>
<dbReference type="AlphaFoldDB" id="A0A0N4X195"/>
<feature type="region of interest" description="Disordered" evidence="1">
    <location>
        <begin position="1"/>
        <end position="79"/>
    </location>
</feature>
<gene>
    <name evidence="2" type="ORF">HPLM_LOCUS18072</name>
</gene>
<dbReference type="OrthoDB" id="46159at2759"/>
<dbReference type="InterPro" id="IPR011989">
    <property type="entry name" value="ARM-like"/>
</dbReference>
<evidence type="ECO:0000256" key="1">
    <source>
        <dbReference type="SAM" id="MobiDB-lite"/>
    </source>
</evidence>
<accession>A0A0N4X195</accession>
<organism evidence="4">
    <name type="scientific">Haemonchus placei</name>
    <name type="common">Barber's pole worm</name>
    <dbReference type="NCBI Taxonomy" id="6290"/>
    <lineage>
        <taxon>Eukaryota</taxon>
        <taxon>Metazoa</taxon>
        <taxon>Ecdysozoa</taxon>
        <taxon>Nematoda</taxon>
        <taxon>Chromadorea</taxon>
        <taxon>Rhabditida</taxon>
        <taxon>Rhabditina</taxon>
        <taxon>Rhabditomorpha</taxon>
        <taxon>Strongyloidea</taxon>
        <taxon>Trichostrongylidae</taxon>
        <taxon>Haemonchus</taxon>
    </lineage>
</organism>
<feature type="compositionally biased region" description="Polar residues" evidence="1">
    <location>
        <begin position="46"/>
        <end position="62"/>
    </location>
</feature>
<protein>
    <submittedName>
        <fullName evidence="4">CLASP_N domain-containing protein</fullName>
    </submittedName>
</protein>
<keyword evidence="3" id="KW-1185">Reference proteome</keyword>
<name>A0A0N4X195_HAEPC</name>